<reference evidence="3 4" key="1">
    <citation type="journal article" date="2016" name="Environ. Microbiol.">
        <title>Genomic resolution of a cold subsurface aquifer community provides metabolic insights for novel microbes adapted to high CO concentrations.</title>
        <authorList>
            <person name="Probst A.J."/>
            <person name="Castelle C.J."/>
            <person name="Singh A."/>
            <person name="Brown C.T."/>
            <person name="Anantharaman K."/>
            <person name="Sharon I."/>
            <person name="Hug L.A."/>
            <person name="Burstein D."/>
            <person name="Emerson J.B."/>
            <person name="Thomas B.C."/>
            <person name="Banfield J.F."/>
        </authorList>
    </citation>
    <scope>NUCLEOTIDE SEQUENCE [LARGE SCALE GENOMIC DNA]</scope>
    <source>
        <strain evidence="3">CG2_30_35_20</strain>
    </source>
</reference>
<dbReference type="PANTHER" id="PTHR30121">
    <property type="entry name" value="UNCHARACTERIZED PROTEIN YJGR-RELATED"/>
    <property type="match status" value="1"/>
</dbReference>
<feature type="region of interest" description="Disordered" evidence="1">
    <location>
        <begin position="751"/>
        <end position="773"/>
    </location>
</feature>
<evidence type="ECO:0000259" key="2">
    <source>
        <dbReference type="Pfam" id="PF19044"/>
    </source>
</evidence>
<sequence length="849" mass="95766">MNILDLFKKPAKSSVQPEASQLGGQEKPVNGAKPFVEGLVSVKDIIAPSALEVDFDHVRIDGKYYRTCFVAGYPRFVGLNWLSGLINFDASQRVAMYIYPTDGKEILDDLRRKIAEMEAEISTDVQRGKVVNPSTQAKLEDALTLQADLVRGEERFFQFGLYVTVEATTKDELNRMTKNLEAALGSIMLVSKKATLQMEEGFITTLPLCDDKLAISRNMDTTSLATTFPFVSSDLSDDKGIMYGINEHNGSLVIFDRFSMQNYNSVVFASAGAGKSYMIKLEAMRSLMFGTEIIVIDPENEYEVLAEAVGGQYIAFGFGENSKINPFDLSLTVEEGENTLNDKVLTLHKMFKIMLGAMDPMEESVLDRAVMEAYKAKGITPDPETQTREPPLVEDLYKALIGMENERAQNLAARMEKYIKGSFAGIFNQKTTVNLQNKFVVFGIRNLEESLRPVAMHIVLDYIWTVVKKELKKRILIVDEAWYLMQFEDSASFLRGIVKRGRKYYLGVTTITQDVDDFLQTPYGKEIVTNSSIQILLKQHSAAIDLIGSTFYLSEGEKQLLLTADKGEGIFFAGQNHVAIKVIASEEEHKLITSNPEEVMKNKKEFEMKLETKLQETKSQPTNLQVPNNFQETSSKLQTEVKVETKPPALGNFVEPKEEPKKEVKLEEGKSVSFKPVVEVEEPESEVESDLKKRIAIMEEEERLKITEHSKKITKEKEEKEKEEKKLNGTFSNFGPAVAGLPKYQELFKAPKLPPLPQTNLQVPKNNFQTSSNDQIPISKEEIKQNAPIFPSQQQEEVKIPQPAQLIKKITNNQFPISKQDPITNFQNTNQGEKKPEDKKMDYDKLFGN</sequence>
<dbReference type="AlphaFoldDB" id="A0A1J5HYZ9"/>
<dbReference type="Pfam" id="PF19044">
    <property type="entry name" value="P-loop_TraG"/>
    <property type="match status" value="1"/>
</dbReference>
<dbReference type="EMBL" id="MNZO01000032">
    <property type="protein sequence ID" value="OIP87050.1"/>
    <property type="molecule type" value="Genomic_DNA"/>
</dbReference>
<accession>A0A1J5HYZ9</accession>
<feature type="region of interest" description="Disordered" evidence="1">
    <location>
        <begin position="708"/>
        <end position="735"/>
    </location>
</feature>
<name>A0A1J5HYZ9_9BACT</name>
<feature type="domain" description="TraG P-loop" evidence="2">
    <location>
        <begin position="259"/>
        <end position="568"/>
    </location>
</feature>
<dbReference type="Gene3D" id="3.40.50.300">
    <property type="entry name" value="P-loop containing nucleotide triphosphate hydrolases"/>
    <property type="match status" value="1"/>
</dbReference>
<dbReference type="PANTHER" id="PTHR30121:SF6">
    <property type="entry name" value="SLR6007 PROTEIN"/>
    <property type="match status" value="1"/>
</dbReference>
<dbReference type="STRING" id="1805376.AUK05_02215"/>
<feature type="compositionally biased region" description="Polar residues" evidence="1">
    <location>
        <begin position="758"/>
        <end position="773"/>
    </location>
</feature>
<dbReference type="SUPFAM" id="SSF52540">
    <property type="entry name" value="P-loop containing nucleoside triphosphate hydrolases"/>
    <property type="match status" value="1"/>
</dbReference>
<dbReference type="InterPro" id="IPR051162">
    <property type="entry name" value="T4SS_component"/>
</dbReference>
<feature type="region of interest" description="Disordered" evidence="1">
    <location>
        <begin position="812"/>
        <end position="849"/>
    </location>
</feature>
<feature type="compositionally biased region" description="Basic and acidic residues" evidence="1">
    <location>
        <begin position="832"/>
        <end position="849"/>
    </location>
</feature>
<feature type="compositionally biased region" description="Polar residues" evidence="1">
    <location>
        <begin position="812"/>
        <end position="831"/>
    </location>
</feature>
<dbReference type="Gene3D" id="1.10.8.730">
    <property type="match status" value="1"/>
</dbReference>
<proteinExistence type="predicted"/>
<dbReference type="NCBIfam" id="NF045971">
    <property type="entry name" value="conju_CD1110"/>
    <property type="match status" value="1"/>
</dbReference>
<feature type="compositionally biased region" description="Basic and acidic residues" evidence="1">
    <location>
        <begin position="708"/>
        <end position="727"/>
    </location>
</feature>
<dbReference type="CDD" id="cd01127">
    <property type="entry name" value="TrwB_TraG_TraD_VirD4"/>
    <property type="match status" value="1"/>
</dbReference>
<dbReference type="InterPro" id="IPR027417">
    <property type="entry name" value="P-loop_NTPase"/>
</dbReference>
<organism evidence="3 4">
    <name type="scientific">Candidatus Shapirobacteria bacterium CG2_30_35_20</name>
    <dbReference type="NCBI Taxonomy" id="1805376"/>
    <lineage>
        <taxon>Bacteria</taxon>
        <taxon>Candidatus Shapironibacteriota</taxon>
    </lineage>
</organism>
<comment type="caution">
    <text evidence="3">The sequence shown here is derived from an EMBL/GenBank/DDBJ whole genome shotgun (WGS) entry which is preliminary data.</text>
</comment>
<gene>
    <name evidence="3" type="ORF">AUK05_02215</name>
</gene>
<dbReference type="Proteomes" id="UP000182344">
    <property type="component" value="Unassembled WGS sequence"/>
</dbReference>
<dbReference type="InterPro" id="IPR043964">
    <property type="entry name" value="P-loop_TraG"/>
</dbReference>
<evidence type="ECO:0000313" key="4">
    <source>
        <dbReference type="Proteomes" id="UP000182344"/>
    </source>
</evidence>
<protein>
    <recommendedName>
        <fullName evidence="2">TraG P-loop domain-containing protein</fullName>
    </recommendedName>
</protein>
<evidence type="ECO:0000313" key="3">
    <source>
        <dbReference type="EMBL" id="OIP87050.1"/>
    </source>
</evidence>
<evidence type="ECO:0000256" key="1">
    <source>
        <dbReference type="SAM" id="MobiDB-lite"/>
    </source>
</evidence>